<protein>
    <recommendedName>
        <fullName evidence="6">Methylamine utilisation protein MauE domain-containing protein</fullName>
    </recommendedName>
</protein>
<dbReference type="InterPro" id="IPR009908">
    <property type="entry name" value="Methylamine_util_MauE"/>
</dbReference>
<feature type="transmembrane region" description="Helical" evidence="5">
    <location>
        <begin position="117"/>
        <end position="138"/>
    </location>
</feature>
<keyword evidence="4 5" id="KW-0472">Membrane</keyword>
<gene>
    <name evidence="7" type="ORF">D0X99_19795</name>
</gene>
<evidence type="ECO:0000256" key="5">
    <source>
        <dbReference type="SAM" id="Phobius"/>
    </source>
</evidence>
<dbReference type="RefSeq" id="WP_119479613.1">
    <property type="nucleotide sequence ID" value="NZ_QXML01000017.1"/>
</dbReference>
<feature type="transmembrane region" description="Helical" evidence="5">
    <location>
        <begin position="46"/>
        <end position="67"/>
    </location>
</feature>
<comment type="subcellular location">
    <subcellularLocation>
        <location evidence="1">Membrane</location>
        <topology evidence="1">Multi-pass membrane protein</topology>
    </subcellularLocation>
</comment>
<keyword evidence="3 5" id="KW-1133">Transmembrane helix</keyword>
<accession>A0A418PM14</accession>
<dbReference type="GO" id="GO:0030416">
    <property type="term" value="P:methylamine metabolic process"/>
    <property type="evidence" value="ECO:0007669"/>
    <property type="project" value="InterPro"/>
</dbReference>
<organism evidence="7 8">
    <name type="scientific">Algoriphagus lacus</name>
    <dbReference type="NCBI Taxonomy" id="2056311"/>
    <lineage>
        <taxon>Bacteria</taxon>
        <taxon>Pseudomonadati</taxon>
        <taxon>Bacteroidota</taxon>
        <taxon>Cytophagia</taxon>
        <taxon>Cytophagales</taxon>
        <taxon>Cyclobacteriaceae</taxon>
        <taxon>Algoriphagus</taxon>
    </lineage>
</organism>
<dbReference type="GO" id="GO:0016020">
    <property type="term" value="C:membrane"/>
    <property type="evidence" value="ECO:0007669"/>
    <property type="project" value="UniProtKB-SubCell"/>
</dbReference>
<sequence length="158" mass="17793">MKNRTLPTTACSSALILIWSYAGIEKLIRFEASKHAFRNQTFPLELADALAIWVPLTEILLAVFLMIPLLRWWGYLGSIMLLSVFNTYIGLIWVGAVPRVPCNCAGLLESLDWASHFWVNWGFLGFALAGLIFTGPAFSGKREEITECNEKIKPKNQM</sequence>
<dbReference type="Pfam" id="PF07291">
    <property type="entry name" value="MauE"/>
    <property type="match status" value="1"/>
</dbReference>
<keyword evidence="2 5" id="KW-0812">Transmembrane</keyword>
<evidence type="ECO:0000313" key="8">
    <source>
        <dbReference type="Proteomes" id="UP000283522"/>
    </source>
</evidence>
<dbReference type="Proteomes" id="UP000283522">
    <property type="component" value="Unassembled WGS sequence"/>
</dbReference>
<feature type="domain" description="Methylamine utilisation protein MauE" evidence="6">
    <location>
        <begin position="8"/>
        <end position="132"/>
    </location>
</feature>
<dbReference type="OrthoDB" id="673785at2"/>
<evidence type="ECO:0000259" key="6">
    <source>
        <dbReference type="Pfam" id="PF07291"/>
    </source>
</evidence>
<reference evidence="7 8" key="1">
    <citation type="submission" date="2018-09" db="EMBL/GenBank/DDBJ databases">
        <authorList>
            <person name="Wang X."/>
            <person name="Du Z."/>
        </authorList>
    </citation>
    <scope>NUCLEOTIDE SEQUENCE [LARGE SCALE GENOMIC DNA]</scope>
    <source>
        <strain evidence="7 8">N3</strain>
    </source>
</reference>
<keyword evidence="8" id="KW-1185">Reference proteome</keyword>
<evidence type="ECO:0000256" key="3">
    <source>
        <dbReference type="ARBA" id="ARBA00022989"/>
    </source>
</evidence>
<evidence type="ECO:0000256" key="2">
    <source>
        <dbReference type="ARBA" id="ARBA00022692"/>
    </source>
</evidence>
<comment type="caution">
    <text evidence="7">The sequence shown here is derived from an EMBL/GenBank/DDBJ whole genome shotgun (WGS) entry which is preliminary data.</text>
</comment>
<dbReference type="EMBL" id="QXML01000017">
    <property type="protein sequence ID" value="RIW12099.1"/>
    <property type="molecule type" value="Genomic_DNA"/>
</dbReference>
<dbReference type="AlphaFoldDB" id="A0A418PM14"/>
<evidence type="ECO:0000256" key="4">
    <source>
        <dbReference type="ARBA" id="ARBA00023136"/>
    </source>
</evidence>
<feature type="transmembrane region" description="Helical" evidence="5">
    <location>
        <begin position="79"/>
        <end position="97"/>
    </location>
</feature>
<evidence type="ECO:0000256" key="1">
    <source>
        <dbReference type="ARBA" id="ARBA00004141"/>
    </source>
</evidence>
<name>A0A418PM14_9BACT</name>
<evidence type="ECO:0000313" key="7">
    <source>
        <dbReference type="EMBL" id="RIW12099.1"/>
    </source>
</evidence>
<proteinExistence type="predicted"/>